<evidence type="ECO:0000313" key="1">
    <source>
        <dbReference type="EMBL" id="ARJ06837.1"/>
    </source>
</evidence>
<dbReference type="RefSeq" id="WP_085020975.1">
    <property type="nucleotide sequence ID" value="NZ_BMHD01000001.1"/>
</dbReference>
<gene>
    <name evidence="1" type="ORF">B5808_17620</name>
</gene>
<sequence length="120" mass="13110">MSTPLLPPVPSTKARRPRRAHPVIIVSAWVTPVLLLGQFALLAAVPVALAVIFTLRDARSRALRWWVGALAVAYAAPLAIWAFRPDRAESLSKDISPILLGLVVALSAALLVKIYTRRKR</sequence>
<dbReference type="EMBL" id="CP020715">
    <property type="protein sequence ID" value="ARJ06837.1"/>
    <property type="molecule type" value="Genomic_DNA"/>
</dbReference>
<reference evidence="1 2" key="1">
    <citation type="submission" date="2017-04" db="EMBL/GenBank/DDBJ databases">
        <authorList>
            <person name="Afonso C.L."/>
            <person name="Miller P.J."/>
            <person name="Scott M.A."/>
            <person name="Spackman E."/>
            <person name="Goraichik I."/>
            <person name="Dimitrov K.M."/>
            <person name="Suarez D.L."/>
            <person name="Swayne D.E."/>
        </authorList>
    </citation>
    <scope>NUCLEOTIDE SEQUENCE [LARGE SCALE GENOMIC DNA]</scope>
    <source>
        <strain evidence="2">XA(T)</strain>
    </source>
</reference>
<dbReference type="Proteomes" id="UP000192775">
    <property type="component" value="Chromosome"/>
</dbReference>
<dbReference type="KEGG" id="cphy:B5808_17620"/>
<accession>A0A1X9LNZ4</accession>
<proteinExistence type="predicted"/>
<dbReference type="AlphaFoldDB" id="A0A1X9LNZ4"/>
<evidence type="ECO:0000313" key="2">
    <source>
        <dbReference type="Proteomes" id="UP000192775"/>
    </source>
</evidence>
<keyword evidence="2" id="KW-1185">Reference proteome</keyword>
<protein>
    <submittedName>
        <fullName evidence="1">Uncharacterized protein</fullName>
    </submittedName>
</protein>
<dbReference type="STRING" id="1619308.B5808_17620"/>
<name>A0A1X9LNZ4_9MICO</name>
<organism evidence="1 2">
    <name type="scientific">Cnuibacter physcomitrellae</name>
    <dbReference type="NCBI Taxonomy" id="1619308"/>
    <lineage>
        <taxon>Bacteria</taxon>
        <taxon>Bacillati</taxon>
        <taxon>Actinomycetota</taxon>
        <taxon>Actinomycetes</taxon>
        <taxon>Micrococcales</taxon>
        <taxon>Microbacteriaceae</taxon>
        <taxon>Cnuibacter</taxon>
    </lineage>
</organism>